<dbReference type="PANTHER" id="PTHR43611">
    <property type="entry name" value="ALPHA-D-GLUCOSE 1-PHOSPHATE PHOSPHATASE"/>
    <property type="match status" value="1"/>
</dbReference>
<dbReference type="EMBL" id="HG970333">
    <property type="protein sequence ID" value="CEF78349.1"/>
    <property type="molecule type" value="Genomic_DNA"/>
</dbReference>
<reference evidence="2 3" key="2">
    <citation type="journal article" date="2010" name="Nature">
        <title>Comparative genomics reveals mobile pathogenicity chromosomes in Fusarium.</title>
        <authorList>
            <person name="Ma L.J."/>
            <person name="van der Does H.C."/>
            <person name="Borkovich K.A."/>
            <person name="Coleman J.J."/>
            <person name="Daboussi M.J."/>
            <person name="Di Pietro A."/>
            <person name="Dufresne M."/>
            <person name="Freitag M."/>
            <person name="Grabherr M."/>
            <person name="Henrissat B."/>
            <person name="Houterman P.M."/>
            <person name="Kang S."/>
            <person name="Shim W.B."/>
            <person name="Woloshuk C."/>
            <person name="Xie X."/>
            <person name="Xu J.R."/>
            <person name="Antoniw J."/>
            <person name="Baker S.E."/>
            <person name="Bluhm B.H."/>
            <person name="Breakspear A."/>
            <person name="Brown D.W."/>
            <person name="Butchko R.A."/>
            <person name="Chapman S."/>
            <person name="Coulson R."/>
            <person name="Coutinho P.M."/>
            <person name="Danchin E.G."/>
            <person name="Diener A."/>
            <person name="Gale L.R."/>
            <person name="Gardiner D.M."/>
            <person name="Goff S."/>
            <person name="Hammond-Kosack K.E."/>
            <person name="Hilburn K."/>
            <person name="Hua-Van A."/>
            <person name="Jonkers W."/>
            <person name="Kazan K."/>
            <person name="Kodira C.D."/>
            <person name="Koehrsen M."/>
            <person name="Kumar L."/>
            <person name="Lee Y.H."/>
            <person name="Li L."/>
            <person name="Manners J.M."/>
            <person name="Miranda-Saavedra D."/>
            <person name="Mukherjee M."/>
            <person name="Park G."/>
            <person name="Park J."/>
            <person name="Park S.Y."/>
            <person name="Proctor R.H."/>
            <person name="Regev A."/>
            <person name="Ruiz-Roldan M.C."/>
            <person name="Sain D."/>
            <person name="Sakthikumar S."/>
            <person name="Sykes S."/>
            <person name="Schwartz D.C."/>
            <person name="Turgeon B.G."/>
            <person name="Wapinski I."/>
            <person name="Yoder O."/>
            <person name="Young S."/>
            <person name="Zeng Q."/>
            <person name="Zhou S."/>
            <person name="Galagan J."/>
            <person name="Cuomo C.A."/>
            <person name="Kistler H.C."/>
            <person name="Rep M."/>
        </authorList>
    </citation>
    <scope>GENOME REANNOTATION</scope>
    <source>
        <strain evidence="3">ATCC MYA-4620 / CBS 123657 / FGSC 9075 / NRRL 31084 / PH-1</strain>
        <strain evidence="2">PH-1 / ATCC MYA-4620 / FGSC 9075 / NRRL 31084</strain>
    </source>
</reference>
<sequence length="581" mass="65440">MYQTKWNVNGLLGNDGTVRLINQTKGHGFHSTGTPCSRLLSLVRPVHRLLRALCADIMYRATATEQRMQYSTASSDLPYLYSLWPYSTGLLQSSSANKQPLDPYVVHHILSIVIDILSKIKSWDASAIMCQEYTTLILDLGGVLANFTTKNNVGLRSSLIKAALDSSYWNDYESGRATEAECYENICQEFNIDIETWTRALEQMRKEGLQANTSLISSIKELRQMYTKTKVFCLSNIPASESDALRDEIQSWGIIDEFIASGVICQRKPDTAAYEECLKIVDTPVSSCIFVDDKAENVVAAQTLGFKGIVFSDTDTLVRDLHNLLGDPVARAKAFLEHKVKTAGNMLLDNYSQPIMLQNTGIRDLIMPESDVHPEGSDTTSLAIAVLDNVPMDTKLKARDEILSNLNSDRLPLCWLSNSHPQFCHCMCASIFRFFVINDWGEDLPRVNDFLCRLLETRAYPHGSRYYKNPDWLLYILSDICESRPWDSQLQRMRDLLVECVRERMGFDDDIFGAVLRLLSAQSLGFQSERDLKIVLDGQQLDGGWELAWPWGHGVESLQVGSRGVLTAMAMTAIERANMCF</sequence>
<dbReference type="InterPro" id="IPR023198">
    <property type="entry name" value="PGP-like_dom2"/>
</dbReference>
<name>I1RI98_GIBZE</name>
<dbReference type="SUPFAM" id="SSF56784">
    <property type="entry name" value="HAD-like"/>
    <property type="match status" value="1"/>
</dbReference>
<dbReference type="EnsemblFungi" id="CEF78349">
    <property type="protein sequence ID" value="CEF78349"/>
    <property type="gene ID" value="FGRRES_03527"/>
</dbReference>
<dbReference type="AlphaFoldDB" id="I1RI98"/>
<keyword evidence="3" id="KW-1185">Reference proteome</keyword>
<reference evidence="2" key="5">
    <citation type="submission" date="2017-01" db="UniProtKB">
        <authorList>
            <consortium name="EnsemblFungi"/>
        </authorList>
    </citation>
    <scope>IDENTIFICATION</scope>
    <source>
        <strain evidence="2">PH-1 / ATCC MYA-4620 / FGSC 9075 / NRRL 31084</strain>
    </source>
</reference>
<reference evidence="1 3" key="4">
    <citation type="journal article" date="2015" name="BMC Genomics">
        <title>The completed genome sequence of the pathogenic ascomycete fungus Fusarium graminearum.</title>
        <authorList>
            <person name="King R."/>
            <person name="Urban M."/>
            <person name="Hammond-Kosack M.C."/>
            <person name="Hassani-Pak K."/>
            <person name="Hammond-Kosack K.E."/>
        </authorList>
    </citation>
    <scope>NUCLEOTIDE SEQUENCE [LARGE SCALE GENOMIC DNA]</scope>
    <source>
        <strain evidence="3">ATCC MYA-4620 / CBS 123657 / FGSC 9075 / NRRL 31084 / PH-1</strain>
        <strain evidence="1">PH-1</strain>
    </source>
</reference>
<dbReference type="KEGG" id="fgr:FGSG_03527"/>
<reference key="3">
    <citation type="submission" date="2014-02" db="EMBL/GenBank/DDBJ databases">
        <title>A revised Fusarium graminearum genomic reference sequence using whole shotgun re-sequencing.</title>
        <authorList>
            <person name="King R."/>
            <person name="Urban M."/>
            <person name="Hassani-Pak K."/>
            <person name="Hammond-Kosack K."/>
        </authorList>
    </citation>
    <scope>NUCLEOTIDE SEQUENCE</scope>
    <source>
        <strain>PH-1</strain>
    </source>
</reference>
<evidence type="ECO:0000313" key="3">
    <source>
        <dbReference type="Proteomes" id="UP000070720"/>
    </source>
</evidence>
<evidence type="ECO:0000313" key="2">
    <source>
        <dbReference type="EnsemblFungi" id="CEF78349"/>
    </source>
</evidence>
<organism evidence="1 3">
    <name type="scientific">Gibberella zeae (strain ATCC MYA-4620 / CBS 123657 / FGSC 9075 / NRRL 31084 / PH-1)</name>
    <name type="common">Wheat head blight fungus</name>
    <name type="synonym">Fusarium graminearum</name>
    <dbReference type="NCBI Taxonomy" id="229533"/>
    <lineage>
        <taxon>Eukaryota</taxon>
        <taxon>Fungi</taxon>
        <taxon>Dikarya</taxon>
        <taxon>Ascomycota</taxon>
        <taxon>Pezizomycotina</taxon>
        <taxon>Sordariomycetes</taxon>
        <taxon>Hypocreomycetidae</taxon>
        <taxon>Hypocreales</taxon>
        <taxon>Nectriaceae</taxon>
        <taxon>Fusarium</taxon>
    </lineage>
</organism>
<proteinExistence type="predicted"/>
<dbReference type="HOGENOM" id="CLU_019989_2_0_1"/>
<dbReference type="RefSeq" id="XP_011322182.1">
    <property type="nucleotide sequence ID" value="XM_011323880.1"/>
</dbReference>
<dbReference type="OrthoDB" id="2012566at2759"/>
<gene>
    <name evidence="2" type="primary">FG03527.1</name>
    <name evidence="1" type="ORF">FGRAMPH1_01T13091</name>
</gene>
<dbReference type="Proteomes" id="UP000070720">
    <property type="component" value="Chromosome 2"/>
</dbReference>
<dbReference type="InterPro" id="IPR023214">
    <property type="entry name" value="HAD_sf"/>
</dbReference>
<dbReference type="Gene3D" id="3.40.50.1000">
    <property type="entry name" value="HAD superfamily/HAD-like"/>
    <property type="match status" value="1"/>
</dbReference>
<evidence type="ECO:0000313" key="1">
    <source>
        <dbReference type="EMBL" id="CEF78349.1"/>
    </source>
</evidence>
<dbReference type="Gene3D" id="1.10.150.240">
    <property type="entry name" value="Putative phosphatase, domain 2"/>
    <property type="match status" value="1"/>
</dbReference>
<accession>I1RI98</accession>
<dbReference type="STRING" id="229533.I1RI98"/>
<reference evidence="2 3" key="1">
    <citation type="journal article" date="2007" name="Science">
        <title>The Fusarium graminearum genome reveals a link between localized polymorphism and pathogen specialization.</title>
        <authorList>
            <person name="Cuomo C.A."/>
            <person name="Gueldener U."/>
            <person name="Xu J.-R."/>
            <person name="Trail F."/>
            <person name="Turgeon B.G."/>
            <person name="Di Pietro A."/>
            <person name="Walton J.D."/>
            <person name="Ma L.-J."/>
            <person name="Baker S.E."/>
            <person name="Rep M."/>
            <person name="Adam G."/>
            <person name="Antoniw J."/>
            <person name="Baldwin T."/>
            <person name="Calvo S.E."/>
            <person name="Chang Y.-L."/>
            <person name="DeCaprio D."/>
            <person name="Gale L.R."/>
            <person name="Gnerre S."/>
            <person name="Goswami R.S."/>
            <person name="Hammond-Kosack K."/>
            <person name="Harris L.J."/>
            <person name="Hilburn K."/>
            <person name="Kennell J.C."/>
            <person name="Kroken S."/>
            <person name="Magnuson J.K."/>
            <person name="Mannhaupt G."/>
            <person name="Mauceli E.W."/>
            <person name="Mewes H.-W."/>
            <person name="Mitterbauer R."/>
            <person name="Muehlbauer G."/>
            <person name="Muensterkoetter M."/>
            <person name="Nelson D."/>
            <person name="O'Donnell K."/>
            <person name="Ouellet T."/>
            <person name="Qi W."/>
            <person name="Quesneville H."/>
            <person name="Roncero M.I.G."/>
            <person name="Seong K.-Y."/>
            <person name="Tetko I.V."/>
            <person name="Urban M."/>
            <person name="Waalwijk C."/>
            <person name="Ward T.J."/>
            <person name="Yao J."/>
            <person name="Birren B.W."/>
            <person name="Kistler H.C."/>
        </authorList>
    </citation>
    <scope>NUCLEOTIDE SEQUENCE [LARGE SCALE GENOMIC DNA]</scope>
    <source>
        <strain evidence="3">ATCC MYA-4620 / CBS 123657 / FGSC 9075 / NRRL 31084 / PH-1</strain>
        <strain evidence="2">PH-1 / ATCC MYA-4620 / FGSC 9075 / NRRL 31084</strain>
    </source>
</reference>
<dbReference type="eggNOG" id="ENOG502QTXV">
    <property type="taxonomic scope" value="Eukaryota"/>
</dbReference>
<dbReference type="InterPro" id="IPR036412">
    <property type="entry name" value="HAD-like_sf"/>
</dbReference>
<dbReference type="InParanoid" id="I1RI98"/>
<dbReference type="PANTHER" id="PTHR43611:SF3">
    <property type="entry name" value="FLAVIN MONONUCLEOTIDE HYDROLASE 1, CHLOROPLATIC"/>
    <property type="match status" value="1"/>
</dbReference>
<dbReference type="VEuPathDB" id="FungiDB:FGRAMPH1_01G13091"/>
<protein>
    <submittedName>
        <fullName evidence="1">Chromosome 2, complete genome</fullName>
    </submittedName>
</protein>